<dbReference type="AlphaFoldDB" id="A0A0D2BEC7"/>
<feature type="compositionally biased region" description="Basic and acidic residues" evidence="1">
    <location>
        <begin position="270"/>
        <end position="286"/>
    </location>
</feature>
<reference evidence="2 3" key="1">
    <citation type="submission" date="2015-01" db="EMBL/GenBank/DDBJ databases">
        <title>The Genome Sequence of Exophiala spinifera CBS89968.</title>
        <authorList>
            <consortium name="The Broad Institute Genomics Platform"/>
            <person name="Cuomo C."/>
            <person name="de Hoog S."/>
            <person name="Gorbushina A."/>
            <person name="Stielow B."/>
            <person name="Teixiera M."/>
            <person name="Abouelleil A."/>
            <person name="Chapman S.B."/>
            <person name="Priest M."/>
            <person name="Young S.K."/>
            <person name="Wortman J."/>
            <person name="Nusbaum C."/>
            <person name="Birren B."/>
        </authorList>
    </citation>
    <scope>NUCLEOTIDE SEQUENCE [LARGE SCALE GENOMIC DNA]</scope>
    <source>
        <strain evidence="2 3">CBS 89968</strain>
    </source>
</reference>
<feature type="compositionally biased region" description="Polar residues" evidence="1">
    <location>
        <begin position="313"/>
        <end position="322"/>
    </location>
</feature>
<sequence>MESSINSNATTESLKELWHSFEQACIESLTEPPTDIVDRVAATLEDAISWLRSHSPQVFLPRHRGPGICQAPKVSSSQLPSSSEVKSLPRDCYAKHHLKTFSLSKLQKEIVSTSAGSHLLPAGSPLTRPSTDSMDGIDPPLPEDLIWSRLHQPEKVSPKRDNNQGPLETGGGSAPRENAHIFQACRRSMQVLTPSITDNPGSPDTRDGTVPLTIGTSDAAGEAYESHAHCHSSGSPMLAGPNAGHVCSTGVEPPGRSPRNAACNVQQPEDQERGQRAGRPFLREEINDPDDGGVEEEEELGTRSANGRKRTCTNRTFHSPQKTAKMEHTPEGLAERFGTNDRGALISTLREEWEDITSSQLLSDTDTTAPIGMSQSPDVPSFVNFILQQGRQLETNSLRGEVQSLKNRIDFAHYYQLYVAASNDTRKGADSPFLAWMREWYRRRNRSQSLVMSRGKGASTVVKDCLVDLHLSDSRFKGVSPRSMRRRVEKWRAIGGFWSKLIEGFGPGMLLLAPSCEPDSR</sequence>
<feature type="compositionally biased region" description="Acidic residues" evidence="1">
    <location>
        <begin position="287"/>
        <end position="299"/>
    </location>
</feature>
<dbReference type="RefSeq" id="XP_016229970.1">
    <property type="nucleotide sequence ID" value="XM_016386162.1"/>
</dbReference>
<protein>
    <submittedName>
        <fullName evidence="2">Uncharacterized protein</fullName>
    </submittedName>
</protein>
<gene>
    <name evidence="2" type="ORF">PV08_11854</name>
</gene>
<feature type="region of interest" description="Disordered" evidence="1">
    <location>
        <begin position="117"/>
        <end position="176"/>
    </location>
</feature>
<feature type="compositionally biased region" description="Basic and acidic residues" evidence="1">
    <location>
        <begin position="151"/>
        <end position="162"/>
    </location>
</feature>
<evidence type="ECO:0000256" key="1">
    <source>
        <dbReference type="SAM" id="MobiDB-lite"/>
    </source>
</evidence>
<dbReference type="Proteomes" id="UP000053328">
    <property type="component" value="Unassembled WGS sequence"/>
</dbReference>
<accession>A0A0D2BEC7</accession>
<evidence type="ECO:0000313" key="2">
    <source>
        <dbReference type="EMBL" id="KIW09754.1"/>
    </source>
</evidence>
<feature type="region of interest" description="Disordered" evidence="1">
    <location>
        <begin position="252"/>
        <end position="329"/>
    </location>
</feature>
<dbReference type="HOGENOM" id="CLU_560236_0_0_1"/>
<keyword evidence="3" id="KW-1185">Reference proteome</keyword>
<name>A0A0D2BEC7_9EURO</name>
<organism evidence="2 3">
    <name type="scientific">Exophiala spinifera</name>
    <dbReference type="NCBI Taxonomy" id="91928"/>
    <lineage>
        <taxon>Eukaryota</taxon>
        <taxon>Fungi</taxon>
        <taxon>Dikarya</taxon>
        <taxon>Ascomycota</taxon>
        <taxon>Pezizomycotina</taxon>
        <taxon>Eurotiomycetes</taxon>
        <taxon>Chaetothyriomycetidae</taxon>
        <taxon>Chaetothyriales</taxon>
        <taxon>Herpotrichiellaceae</taxon>
        <taxon>Exophiala</taxon>
    </lineage>
</organism>
<dbReference type="VEuPathDB" id="FungiDB:PV08_11854"/>
<proteinExistence type="predicted"/>
<dbReference type="GeneID" id="27338937"/>
<dbReference type="OrthoDB" id="10357779at2759"/>
<dbReference type="EMBL" id="KN847502">
    <property type="protein sequence ID" value="KIW09754.1"/>
    <property type="molecule type" value="Genomic_DNA"/>
</dbReference>
<evidence type="ECO:0000313" key="3">
    <source>
        <dbReference type="Proteomes" id="UP000053328"/>
    </source>
</evidence>